<dbReference type="SUPFAM" id="SSF53756">
    <property type="entry name" value="UDP-Glycosyltransferase/glycogen phosphorylase"/>
    <property type="match status" value="1"/>
</dbReference>
<keyword evidence="1" id="KW-0328">Glycosyltransferase</keyword>
<evidence type="ECO:0000256" key="2">
    <source>
        <dbReference type="ARBA" id="ARBA00022679"/>
    </source>
</evidence>
<sequence length="401" mass="43349">MHLTRAGVTGLAFSTRRLDATQRSTWASSCAGFELVEPTDLWNRSRSLLLEGTGRRGLEAISRRLLARSANARRADAGAGGSAHRVENTLDLWATRRLSRRLARLASRQRPALVHALRVPFEGIAATMTRLDAPTIVSTWGQDFQGQAKGSVLDHARHALRSCDGFMADNHADVRLAKEFGLPETTPSLVVPGNMGLATADLRAALAASSTSSKGDRAPLVVFPRGARSYIDYETFVDAIPRVLELRPDARVVCIGLGRNQQAAQKAVSFGSSVTLMEQVPQKDLWRLFAEAAVVVSPGRTDGLPNSVIEAAALGAVVVVYELVSLVEVLEPPMLGYTVPQGDEGAMAKAIVDALDTPAERRNQNIEVTIDRFEAQTSLRRVLDFYGQVAPSMSGREGRES</sequence>
<reference evidence="3 4" key="1">
    <citation type="submission" date="2020-07" db="EMBL/GenBank/DDBJ databases">
        <title>Sequencing the genomes of 1000 actinobacteria strains.</title>
        <authorList>
            <person name="Klenk H.-P."/>
        </authorList>
    </citation>
    <scope>NUCLEOTIDE SEQUENCE [LARGE SCALE GENOMIC DNA]</scope>
    <source>
        <strain evidence="3 4">DSM 45117</strain>
    </source>
</reference>
<dbReference type="EMBL" id="JACBZA010000001">
    <property type="protein sequence ID" value="NYH84972.1"/>
    <property type="molecule type" value="Genomic_DNA"/>
</dbReference>
<keyword evidence="4" id="KW-1185">Reference proteome</keyword>
<name>A0ABX2S9K9_9ACTN</name>
<protein>
    <submittedName>
        <fullName evidence="3">Glycosyltransferase involved in cell wall biosynthesis</fullName>
    </submittedName>
</protein>
<organism evidence="3 4">
    <name type="scientific">Actinopolymorpha cephalotaxi</name>
    <dbReference type="NCBI Taxonomy" id="504797"/>
    <lineage>
        <taxon>Bacteria</taxon>
        <taxon>Bacillati</taxon>
        <taxon>Actinomycetota</taxon>
        <taxon>Actinomycetes</taxon>
        <taxon>Propionibacteriales</taxon>
        <taxon>Actinopolymorphaceae</taxon>
        <taxon>Actinopolymorpha</taxon>
    </lineage>
</organism>
<keyword evidence="2" id="KW-0808">Transferase</keyword>
<dbReference type="Proteomes" id="UP000533017">
    <property type="component" value="Unassembled WGS sequence"/>
</dbReference>
<dbReference type="Pfam" id="PF13692">
    <property type="entry name" value="Glyco_trans_1_4"/>
    <property type="match status" value="1"/>
</dbReference>
<gene>
    <name evidence="3" type="ORF">FHR37_003823</name>
</gene>
<dbReference type="RefSeq" id="WP_092880987.1">
    <property type="nucleotide sequence ID" value="NZ_JACBZA010000001.1"/>
</dbReference>
<accession>A0ABX2S9K9</accession>
<dbReference type="PANTHER" id="PTHR12526">
    <property type="entry name" value="GLYCOSYLTRANSFERASE"/>
    <property type="match status" value="1"/>
</dbReference>
<proteinExistence type="predicted"/>
<dbReference type="Gene3D" id="3.40.50.2000">
    <property type="entry name" value="Glycogen Phosphorylase B"/>
    <property type="match status" value="2"/>
</dbReference>
<evidence type="ECO:0000313" key="4">
    <source>
        <dbReference type="Proteomes" id="UP000533017"/>
    </source>
</evidence>
<comment type="caution">
    <text evidence="3">The sequence shown here is derived from an EMBL/GenBank/DDBJ whole genome shotgun (WGS) entry which is preliminary data.</text>
</comment>
<dbReference type="PANTHER" id="PTHR12526:SF510">
    <property type="entry name" value="D-INOSITOL 3-PHOSPHATE GLYCOSYLTRANSFERASE"/>
    <property type="match status" value="1"/>
</dbReference>
<evidence type="ECO:0000256" key="1">
    <source>
        <dbReference type="ARBA" id="ARBA00022676"/>
    </source>
</evidence>
<evidence type="ECO:0000313" key="3">
    <source>
        <dbReference type="EMBL" id="NYH84972.1"/>
    </source>
</evidence>